<dbReference type="InterPro" id="IPR016160">
    <property type="entry name" value="Ald_DH_CS_CYS"/>
</dbReference>
<proteinExistence type="inferred from homology"/>
<evidence type="ECO:0000313" key="7">
    <source>
        <dbReference type="Proteomes" id="UP001549119"/>
    </source>
</evidence>
<evidence type="ECO:0000256" key="3">
    <source>
        <dbReference type="RuleBase" id="RU003345"/>
    </source>
</evidence>
<dbReference type="Gene3D" id="3.40.309.10">
    <property type="entry name" value="Aldehyde Dehydrogenase, Chain A, domain 2"/>
    <property type="match status" value="1"/>
</dbReference>
<keyword evidence="7" id="KW-1185">Reference proteome</keyword>
<dbReference type="PROSITE" id="PS00687">
    <property type="entry name" value="ALDEHYDE_DEHYDR_GLU"/>
    <property type="match status" value="1"/>
</dbReference>
<evidence type="ECO:0000259" key="5">
    <source>
        <dbReference type="Pfam" id="PF00171"/>
    </source>
</evidence>
<dbReference type="InterPro" id="IPR016163">
    <property type="entry name" value="Ald_DH_C"/>
</dbReference>
<dbReference type="InterPro" id="IPR015590">
    <property type="entry name" value="Aldehyde_DH_dom"/>
</dbReference>
<organism evidence="6 7">
    <name type="scientific">Methylobacterium radiotolerans</name>
    <dbReference type="NCBI Taxonomy" id="31998"/>
    <lineage>
        <taxon>Bacteria</taxon>
        <taxon>Pseudomonadati</taxon>
        <taxon>Pseudomonadota</taxon>
        <taxon>Alphaproteobacteria</taxon>
        <taxon>Hyphomicrobiales</taxon>
        <taxon>Methylobacteriaceae</taxon>
        <taxon>Methylobacterium</taxon>
    </lineage>
</organism>
<dbReference type="PANTHER" id="PTHR43111">
    <property type="entry name" value="ALDEHYDE DEHYDROGENASE B-RELATED"/>
    <property type="match status" value="1"/>
</dbReference>
<dbReference type="EC" id="1.2.1.-" evidence="6"/>
<dbReference type="InterPro" id="IPR029510">
    <property type="entry name" value="Ald_DH_CS_GLU"/>
</dbReference>
<evidence type="ECO:0000313" key="6">
    <source>
        <dbReference type="EMBL" id="MET3864388.1"/>
    </source>
</evidence>
<gene>
    <name evidence="6" type="ORF">ABIC20_001697</name>
</gene>
<comment type="caution">
    <text evidence="6">The sequence shown here is derived from an EMBL/GenBank/DDBJ whole genome shotgun (WGS) entry which is preliminary data.</text>
</comment>
<dbReference type="EMBL" id="JBEPNW010000002">
    <property type="protein sequence ID" value="MET3864388.1"/>
    <property type="molecule type" value="Genomic_DNA"/>
</dbReference>
<accession>A0ABV2ND18</accession>
<keyword evidence="1 3" id="KW-0560">Oxidoreductase</keyword>
<feature type="compositionally biased region" description="Low complexity" evidence="4">
    <location>
        <begin position="517"/>
        <end position="528"/>
    </location>
</feature>
<sequence>MNKPEFLGDSKVKSPFSARYDNFIGGQWVAPAAGRYFENTSPITGKVVCEVARSDAQDVEKALDAAHAAREAWGRTAPAERARILLKMADRMEENLDLLALAETWDNGKPIRETTHADIPLAIDHFRYFAGCVRAQEGSISEIDHDTVAYHFHEPLGVVGQIIPWNFPILMAVWKLAPALAAGNCVVLKPAEQTPASVLVLAEIIGDLLPPGVLNIVNGFGLEAGKPLASSPRIAKIAFTGETTTGRLIMQYASQNLIPVTLELGGKSPNIFFADVANEDDDFFDKALEGFTMFALNQGEVCTCPSRALVHESIYDRFMERAVKRVEAITQGSPLDPATMIGAQASGEQMEKILSYIDIGRQEGAQLLTGGERNVKDGEFAEGFYVKPTVFRGHNKMRIFQEEIFGPVLSVTTFKDDAEALSIANDTLYGLGAGVWTRDGTRAYRFGRAIQAGRVWTNCYHAYPAHAAFGGYKQSGIGRETHKMMLDHYQQDQEYAGQLLGQEARVLLSFFPGQFPRQLQPRPRGRGFFDPGSRGQ</sequence>
<dbReference type="InterPro" id="IPR016161">
    <property type="entry name" value="Ald_DH/histidinol_DH"/>
</dbReference>
<dbReference type="SUPFAM" id="SSF53720">
    <property type="entry name" value="ALDH-like"/>
    <property type="match status" value="1"/>
</dbReference>
<dbReference type="GO" id="GO:0016491">
    <property type="term" value="F:oxidoreductase activity"/>
    <property type="evidence" value="ECO:0007669"/>
    <property type="project" value="UniProtKB-KW"/>
</dbReference>
<comment type="similarity">
    <text evidence="3">Belongs to the aldehyde dehydrogenase family.</text>
</comment>
<dbReference type="InterPro" id="IPR016162">
    <property type="entry name" value="Ald_DH_N"/>
</dbReference>
<feature type="domain" description="Aldehyde dehydrogenase" evidence="5">
    <location>
        <begin position="28"/>
        <end position="491"/>
    </location>
</feature>
<dbReference type="CDD" id="cd07559">
    <property type="entry name" value="ALDH_ACDHII_AcoD-like"/>
    <property type="match status" value="1"/>
</dbReference>
<dbReference type="Gene3D" id="3.40.605.10">
    <property type="entry name" value="Aldehyde Dehydrogenase, Chain A, domain 1"/>
    <property type="match status" value="1"/>
</dbReference>
<evidence type="ECO:0000256" key="4">
    <source>
        <dbReference type="SAM" id="MobiDB-lite"/>
    </source>
</evidence>
<evidence type="ECO:0000256" key="2">
    <source>
        <dbReference type="PROSITE-ProRule" id="PRU10007"/>
    </source>
</evidence>
<name>A0ABV2ND18_9HYPH</name>
<dbReference type="PROSITE" id="PS00070">
    <property type="entry name" value="ALDEHYDE_DEHYDR_CYS"/>
    <property type="match status" value="1"/>
</dbReference>
<feature type="active site" evidence="2">
    <location>
        <position position="263"/>
    </location>
</feature>
<dbReference type="Pfam" id="PF00171">
    <property type="entry name" value="Aldedh"/>
    <property type="match status" value="1"/>
</dbReference>
<feature type="region of interest" description="Disordered" evidence="4">
    <location>
        <begin position="517"/>
        <end position="536"/>
    </location>
</feature>
<dbReference type="PANTHER" id="PTHR43111:SF1">
    <property type="entry name" value="ALDEHYDE DEHYDROGENASE B-RELATED"/>
    <property type="match status" value="1"/>
</dbReference>
<protein>
    <submittedName>
        <fullName evidence="6">Aldehyde dehydrogenase</fullName>
        <ecNumber evidence="6">1.2.1.-</ecNumber>
    </submittedName>
</protein>
<dbReference type="Proteomes" id="UP001549119">
    <property type="component" value="Unassembled WGS sequence"/>
</dbReference>
<evidence type="ECO:0000256" key="1">
    <source>
        <dbReference type="ARBA" id="ARBA00023002"/>
    </source>
</evidence>
<reference evidence="6 7" key="1">
    <citation type="submission" date="2024-06" db="EMBL/GenBank/DDBJ databases">
        <title>Genomics of switchgrass bacterial isolates.</title>
        <authorList>
            <person name="Shade A."/>
        </authorList>
    </citation>
    <scope>NUCLEOTIDE SEQUENCE [LARGE SCALE GENOMIC DNA]</scope>
    <source>
        <strain evidence="6 7">PvP084</strain>
    </source>
</reference>